<keyword evidence="2" id="KW-1185">Reference proteome</keyword>
<gene>
    <name evidence="1" type="ORF">CLIB1444_12S00694</name>
</gene>
<proteinExistence type="predicted"/>
<name>A0ACA9YDE6_9ASCO</name>
<sequence>MPKVMKTLELVEEYSRRYGQLEVFRRSRGEVTKEPRTDTDTASKVDTATVKEKRRRKLKIPLMKIKSEDVVVTESAIKVPLSVKRLL</sequence>
<evidence type="ECO:0000313" key="1">
    <source>
        <dbReference type="EMBL" id="CAH6722941.1"/>
    </source>
</evidence>
<dbReference type="EMBL" id="CALSDN010000012">
    <property type="protein sequence ID" value="CAH6722941.1"/>
    <property type="molecule type" value="Genomic_DNA"/>
</dbReference>
<evidence type="ECO:0000313" key="2">
    <source>
        <dbReference type="Proteomes" id="UP001152531"/>
    </source>
</evidence>
<accession>A0ACA9YDE6</accession>
<reference evidence="1" key="1">
    <citation type="submission" date="2022-06" db="EMBL/GenBank/DDBJ databases">
        <authorList>
            <person name="Legras J.-L."/>
            <person name="Devillers H."/>
            <person name="Grondin C."/>
        </authorList>
    </citation>
    <scope>NUCLEOTIDE SEQUENCE</scope>
    <source>
        <strain evidence="1">CLIB 1444</strain>
    </source>
</reference>
<comment type="caution">
    <text evidence="1">The sequence shown here is derived from an EMBL/GenBank/DDBJ whole genome shotgun (WGS) entry which is preliminary data.</text>
</comment>
<organism evidence="1 2">
    <name type="scientific">[Candida] jaroonii</name>
    <dbReference type="NCBI Taxonomy" id="467808"/>
    <lineage>
        <taxon>Eukaryota</taxon>
        <taxon>Fungi</taxon>
        <taxon>Dikarya</taxon>
        <taxon>Ascomycota</taxon>
        <taxon>Saccharomycotina</taxon>
        <taxon>Pichiomycetes</taxon>
        <taxon>Debaryomycetaceae</taxon>
        <taxon>Yamadazyma</taxon>
    </lineage>
</organism>
<protein>
    <submittedName>
        <fullName evidence="1">Uncharacterized protein</fullName>
    </submittedName>
</protein>
<dbReference type="Proteomes" id="UP001152531">
    <property type="component" value="Unassembled WGS sequence"/>
</dbReference>